<keyword evidence="7" id="KW-1133">Transmembrane helix</keyword>
<feature type="region of interest" description="Disordered" evidence="6">
    <location>
        <begin position="1"/>
        <end position="27"/>
    </location>
</feature>
<evidence type="ECO:0000256" key="5">
    <source>
        <dbReference type="ARBA" id="ARBA00023034"/>
    </source>
</evidence>
<reference evidence="9 10" key="1">
    <citation type="submission" date="2024-01" db="EMBL/GenBank/DDBJ databases">
        <title>The complete chloroplast genome sequence of Lithospermum erythrorhizon: insights into the phylogenetic relationship among Boraginaceae species and the maternal lineages of purple gromwells.</title>
        <authorList>
            <person name="Okada T."/>
            <person name="Watanabe K."/>
        </authorList>
    </citation>
    <scope>NUCLEOTIDE SEQUENCE [LARGE SCALE GENOMIC DNA]</scope>
</reference>
<feature type="transmembrane region" description="Helical" evidence="7">
    <location>
        <begin position="43"/>
        <end position="59"/>
    </location>
</feature>
<dbReference type="PANTHER" id="PTHR11062:SF235">
    <property type="entry name" value="GLYCOSYLTRANSFERASE-LIKE PROTEIN"/>
    <property type="match status" value="1"/>
</dbReference>
<keyword evidence="10" id="KW-1185">Reference proteome</keyword>
<keyword evidence="5" id="KW-0333">Golgi apparatus</keyword>
<dbReference type="PANTHER" id="PTHR11062">
    <property type="entry name" value="EXOSTOSIN HEPARAN SULFATE GLYCOSYLTRANSFERASE -RELATED"/>
    <property type="match status" value="1"/>
</dbReference>
<dbReference type="EMBL" id="BAABME010007391">
    <property type="protein sequence ID" value="GAA0170776.1"/>
    <property type="molecule type" value="Genomic_DNA"/>
</dbReference>
<evidence type="ECO:0000256" key="6">
    <source>
        <dbReference type="SAM" id="MobiDB-lite"/>
    </source>
</evidence>
<keyword evidence="4" id="KW-0735">Signal-anchor</keyword>
<dbReference type="AlphaFoldDB" id="A0AAV3R625"/>
<evidence type="ECO:0000256" key="4">
    <source>
        <dbReference type="ARBA" id="ARBA00022968"/>
    </source>
</evidence>
<evidence type="ECO:0000256" key="7">
    <source>
        <dbReference type="SAM" id="Phobius"/>
    </source>
</evidence>
<comment type="caution">
    <text evidence="9">The sequence shown here is derived from an EMBL/GenBank/DDBJ whole genome shotgun (WGS) entry which is preliminary data.</text>
</comment>
<evidence type="ECO:0000256" key="3">
    <source>
        <dbReference type="ARBA" id="ARBA00022676"/>
    </source>
</evidence>
<evidence type="ECO:0000256" key="2">
    <source>
        <dbReference type="ARBA" id="ARBA00010271"/>
    </source>
</evidence>
<dbReference type="Pfam" id="PF03016">
    <property type="entry name" value="Exostosin_GT47"/>
    <property type="match status" value="1"/>
</dbReference>
<organism evidence="9 10">
    <name type="scientific">Lithospermum erythrorhizon</name>
    <name type="common">Purple gromwell</name>
    <name type="synonym">Lithospermum officinale var. erythrorhizon</name>
    <dbReference type="NCBI Taxonomy" id="34254"/>
    <lineage>
        <taxon>Eukaryota</taxon>
        <taxon>Viridiplantae</taxon>
        <taxon>Streptophyta</taxon>
        <taxon>Embryophyta</taxon>
        <taxon>Tracheophyta</taxon>
        <taxon>Spermatophyta</taxon>
        <taxon>Magnoliopsida</taxon>
        <taxon>eudicotyledons</taxon>
        <taxon>Gunneridae</taxon>
        <taxon>Pentapetalae</taxon>
        <taxon>asterids</taxon>
        <taxon>lamiids</taxon>
        <taxon>Boraginales</taxon>
        <taxon>Boraginaceae</taxon>
        <taxon>Boraginoideae</taxon>
        <taxon>Lithospermeae</taxon>
        <taxon>Lithospermum</taxon>
    </lineage>
</organism>
<proteinExistence type="inferred from homology"/>
<dbReference type="Proteomes" id="UP001454036">
    <property type="component" value="Unassembled WGS sequence"/>
</dbReference>
<name>A0AAV3R625_LITER</name>
<comment type="subcellular location">
    <subcellularLocation>
        <location evidence="1">Golgi apparatus membrane</location>
        <topology evidence="1">Single-pass type II membrane protein</topology>
    </subcellularLocation>
</comment>
<gene>
    <name evidence="9" type="ORF">LIER_24964</name>
</gene>
<dbReference type="GO" id="GO:0000139">
    <property type="term" value="C:Golgi membrane"/>
    <property type="evidence" value="ECO:0007669"/>
    <property type="project" value="UniProtKB-SubCell"/>
</dbReference>
<keyword evidence="7" id="KW-0812">Transmembrane</keyword>
<keyword evidence="7" id="KW-0472">Membrane</keyword>
<feature type="domain" description="Exostosin GT47" evidence="8">
    <location>
        <begin position="233"/>
        <end position="518"/>
    </location>
</feature>
<dbReference type="InterPro" id="IPR040911">
    <property type="entry name" value="Exostosin_GT47"/>
</dbReference>
<feature type="transmembrane region" description="Helical" evidence="7">
    <location>
        <begin position="112"/>
        <end position="131"/>
    </location>
</feature>
<evidence type="ECO:0000256" key="1">
    <source>
        <dbReference type="ARBA" id="ARBA00004323"/>
    </source>
</evidence>
<protein>
    <submittedName>
        <fullName evidence="9">Glycosyltransferase</fullName>
    </submittedName>
</protein>
<comment type="similarity">
    <text evidence="2">Belongs to the glycosyltransferase 47 family.</text>
</comment>
<accession>A0AAV3R625</accession>
<sequence>MGPTGKGVEVTGANGRNDSNGGSRIGPTGEGIEVLSVKMEGETIMVVVGVMILEMRLWVCRRGTEEQVKSEITVLGSIGEMVPAPGNILKSRRPWQRLLHTPVHHLSSHVPILLAVLLILSLILLGGWSSVKLPEFGQQQITGVQFHQALTNWNSTNSINKDLGLNASSLINRISTLEKDQGPGATSLRNKSPTIHEVRSLEAASQLPQKGKSDDEPYHNWELFDSEYQEMLRKLKIFVYPDAFIHNHNQSSPFAEIFLPHPNPYDPKLGNYFSEHAFKITLLESPLITTHPEEAQFFFLPFSINAMRNHPRLHSESSIPDFIAQYTTRISTEFRYWNASGGADHFYICCHSVGREAASKHHALYNNAIQVTCSSSYFQRLYVTHKDVGLPQVWPRRAEQKLNPPNERTKLAFFAGRVQNSRVRKTLLDFWNNDPSFDISSKSSSLTYEERFRRSKFCLHVRGYEVNTARISDALHYGCIPVIISNYYDLPFADVLDWNKFSLIVSHEDIANLKSILLSVSDQMYLRLFQNLCIARRHFVWHKIPESYDSFYMTAYQLWRRRGLQHLSY</sequence>
<keyword evidence="3" id="KW-0808">Transferase</keyword>
<evidence type="ECO:0000313" key="9">
    <source>
        <dbReference type="EMBL" id="GAA0170776.1"/>
    </source>
</evidence>
<dbReference type="InterPro" id="IPR004263">
    <property type="entry name" value="Exostosin"/>
</dbReference>
<evidence type="ECO:0000313" key="10">
    <source>
        <dbReference type="Proteomes" id="UP001454036"/>
    </source>
</evidence>
<dbReference type="GO" id="GO:0016757">
    <property type="term" value="F:glycosyltransferase activity"/>
    <property type="evidence" value="ECO:0007669"/>
    <property type="project" value="UniProtKB-KW"/>
</dbReference>
<evidence type="ECO:0000259" key="8">
    <source>
        <dbReference type="Pfam" id="PF03016"/>
    </source>
</evidence>
<keyword evidence="3" id="KW-0328">Glycosyltransferase</keyword>